<evidence type="ECO:0000313" key="1">
    <source>
        <dbReference type="EMBL" id="KAB5555760.1"/>
    </source>
</evidence>
<reference evidence="1 2" key="1">
    <citation type="submission" date="2019-06" db="EMBL/GenBank/DDBJ databases">
        <title>A chromosome-scale genome assembly of the striped catfish, Pangasianodon hypophthalmus.</title>
        <authorList>
            <person name="Wen M."/>
            <person name="Zahm M."/>
            <person name="Roques C."/>
            <person name="Cabau C."/>
            <person name="Klopp C."/>
            <person name="Donnadieu C."/>
            <person name="Jouanno E."/>
            <person name="Avarre J.-C."/>
            <person name="Campet M."/>
            <person name="Ha T.T.T."/>
            <person name="Dugue R."/>
            <person name="Lampietro C."/>
            <person name="Louis A."/>
            <person name="Herpin A."/>
            <person name="Echchiki A."/>
            <person name="Berthelot C."/>
            <person name="Parey E."/>
            <person name="Roest-Crollius H."/>
            <person name="Braasch I."/>
            <person name="Postlethwait J."/>
            <person name="Bobe J."/>
            <person name="Montfort J."/>
            <person name="Bouchez O."/>
            <person name="Begum T."/>
            <person name="Schartl M."/>
            <person name="Guiguen Y."/>
        </authorList>
    </citation>
    <scope>NUCLEOTIDE SEQUENCE [LARGE SCALE GENOMIC DNA]</scope>
    <source>
        <strain evidence="1 2">Indonesia</strain>
        <tissue evidence="1">Blood</tissue>
    </source>
</reference>
<protein>
    <submittedName>
        <fullName evidence="1">Uncharacterized protein</fullName>
    </submittedName>
</protein>
<dbReference type="AlphaFoldDB" id="A0A5N5MKS9"/>
<organism evidence="1 2">
    <name type="scientific">Pangasianodon hypophthalmus</name>
    <name type="common">Striped catfish</name>
    <name type="synonym">Helicophagus hypophthalmus</name>
    <dbReference type="NCBI Taxonomy" id="310915"/>
    <lineage>
        <taxon>Eukaryota</taxon>
        <taxon>Metazoa</taxon>
        <taxon>Chordata</taxon>
        <taxon>Craniata</taxon>
        <taxon>Vertebrata</taxon>
        <taxon>Euteleostomi</taxon>
        <taxon>Actinopterygii</taxon>
        <taxon>Neopterygii</taxon>
        <taxon>Teleostei</taxon>
        <taxon>Ostariophysi</taxon>
        <taxon>Siluriformes</taxon>
        <taxon>Pangasiidae</taxon>
        <taxon>Pangasianodon</taxon>
    </lineage>
</organism>
<evidence type="ECO:0000313" key="2">
    <source>
        <dbReference type="Proteomes" id="UP000327468"/>
    </source>
</evidence>
<sequence length="76" mass="8242">MKYVDSLARISDLCAARTLSNAFEERLLNDVTASCRLAMCAILTRNKNHGGNSACSDSRVELHLRTTDPRCGSAAV</sequence>
<dbReference type="EMBL" id="VFJC01000013">
    <property type="protein sequence ID" value="KAB5555760.1"/>
    <property type="molecule type" value="Genomic_DNA"/>
</dbReference>
<dbReference type="Proteomes" id="UP000327468">
    <property type="component" value="Chromosome 12"/>
</dbReference>
<accession>A0A5N5MKS9</accession>
<keyword evidence="2" id="KW-1185">Reference proteome</keyword>
<gene>
    <name evidence="1" type="ORF">PHYPO_G00037810</name>
</gene>
<proteinExistence type="predicted"/>
<name>A0A5N5MKS9_PANHP</name>
<comment type="caution">
    <text evidence="1">The sequence shown here is derived from an EMBL/GenBank/DDBJ whole genome shotgun (WGS) entry which is preliminary data.</text>
</comment>